<dbReference type="OrthoDB" id="5428259at2759"/>
<evidence type="ECO:0000313" key="10">
    <source>
        <dbReference type="EMBL" id="CAF90043.1"/>
    </source>
</evidence>
<keyword evidence="2 8" id="KW-0637">Prenyltransferase</keyword>
<feature type="domain" description="Prenyltransferase alpha-alpha toroid" evidence="9">
    <location>
        <begin position="2"/>
        <end position="90"/>
    </location>
</feature>
<reference evidence="10" key="2">
    <citation type="submission" date="2004-02" db="EMBL/GenBank/DDBJ databases">
        <authorList>
            <consortium name="Genoscope"/>
            <consortium name="Whitehead Institute Centre for Genome Research"/>
        </authorList>
    </citation>
    <scope>NUCLEOTIDE SEQUENCE</scope>
</reference>
<feature type="non-terminal residue" evidence="10">
    <location>
        <position position="1"/>
    </location>
</feature>
<dbReference type="SUPFAM" id="SSF48239">
    <property type="entry name" value="Terpenoid cyclases/Protein prenyltransferases"/>
    <property type="match status" value="1"/>
</dbReference>
<comment type="cofactor">
    <cofactor evidence="8">
        <name>Zn(2+)</name>
        <dbReference type="ChEBI" id="CHEBI:29105"/>
    </cofactor>
    <text evidence="8">Binds 1 zinc ion per subunit.</text>
</comment>
<dbReference type="EC" id="2.5.1.60" evidence="8"/>
<evidence type="ECO:0000256" key="4">
    <source>
        <dbReference type="ARBA" id="ARBA00022723"/>
    </source>
</evidence>
<dbReference type="GO" id="GO:0004663">
    <property type="term" value="F:Rab geranylgeranyltransferase activity"/>
    <property type="evidence" value="ECO:0007669"/>
    <property type="project" value="UniProtKB-UniRule"/>
</dbReference>
<evidence type="ECO:0000256" key="6">
    <source>
        <dbReference type="ARBA" id="ARBA00022833"/>
    </source>
</evidence>
<evidence type="ECO:0000259" key="9">
    <source>
        <dbReference type="Pfam" id="PF00432"/>
    </source>
</evidence>
<dbReference type="InterPro" id="IPR008930">
    <property type="entry name" value="Terpenoid_cyclase/PrenylTrfase"/>
</dbReference>
<accession>Q4TAN9</accession>
<dbReference type="STRING" id="99883.ENSTNIP00000005468"/>
<comment type="catalytic activity">
    <reaction evidence="7 8">
        <text>geranylgeranyl diphosphate + L-cysteinyl-[protein] = S-geranylgeranyl-L-cysteinyl-[protein] + diphosphate</text>
        <dbReference type="Rhea" id="RHEA:21240"/>
        <dbReference type="Rhea" id="RHEA-COMP:10131"/>
        <dbReference type="Rhea" id="RHEA-COMP:11537"/>
        <dbReference type="ChEBI" id="CHEBI:29950"/>
        <dbReference type="ChEBI" id="CHEBI:33019"/>
        <dbReference type="ChEBI" id="CHEBI:57533"/>
        <dbReference type="ChEBI" id="CHEBI:86021"/>
        <dbReference type="EC" id="2.5.1.60"/>
    </reaction>
</comment>
<evidence type="ECO:0000313" key="12">
    <source>
        <dbReference type="Proteomes" id="UP000007303"/>
    </source>
</evidence>
<comment type="function">
    <text evidence="8">Catalyzes the transfer of a geranylgeranyl moiety from geranylgeranyl diphosphate to both cysteines of proteins with the C-terminal sequence -XXCC, -XCXC and -CCXX.</text>
</comment>
<protein>
    <recommendedName>
        <fullName evidence="8">Geranylgeranyl transferase type-2 subunit beta</fullName>
        <ecNumber evidence="8">2.5.1.60</ecNumber>
    </recommendedName>
</protein>
<dbReference type="Ensembl" id="ENSTNIT00000005614.1">
    <property type="protein sequence ID" value="ENSTNIP00000005468.1"/>
    <property type="gene ID" value="ENSTNIG00000002900.1"/>
</dbReference>
<gene>
    <name evidence="10" type="ORF">GSTENG00004116001</name>
</gene>
<dbReference type="KEGG" id="tng:GSTEN00004116G001"/>
<dbReference type="GO" id="GO:0005968">
    <property type="term" value="C:Rab-protein geranylgeranyltransferase complex"/>
    <property type="evidence" value="ECO:0007669"/>
    <property type="project" value="UniProtKB-UniRule"/>
</dbReference>
<dbReference type="GO" id="GO:0046872">
    <property type="term" value="F:metal ion binding"/>
    <property type="evidence" value="ECO:0007669"/>
    <property type="project" value="UniProtKB-KW"/>
</dbReference>
<dbReference type="InterPro" id="IPR045089">
    <property type="entry name" value="PGGT1B-like"/>
</dbReference>
<keyword evidence="6 8" id="KW-0862">Zinc</keyword>
<dbReference type="PANTHER" id="PTHR11774">
    <property type="entry name" value="GERANYLGERANYL TRANSFERASE TYPE BETA SUBUNIT"/>
    <property type="match status" value="1"/>
</dbReference>
<evidence type="ECO:0000256" key="5">
    <source>
        <dbReference type="ARBA" id="ARBA00022737"/>
    </source>
</evidence>
<keyword evidence="5" id="KW-0677">Repeat</keyword>
<dbReference type="InterPro" id="IPR026873">
    <property type="entry name" value="Ptb1"/>
</dbReference>
<sequence length="186" mass="20531">ILCLYDSIDAIDVDKVVEYIKCLQQEDGSFAGDKWGEIDTRFSFCAVAALSLLGRMDAINVNKAVEFVLSCMNFDGGFGCRPGSETHAGQLPDLCYSWWVLASLKIIGKLHWIDKAKLRTFILACQDEETGGFADRPGDMVDPFHTLFGVAGLSLLGDEQIKPVNPVLCMPEDIVQRLNLKPELLS</sequence>
<proteinExistence type="inferred from homology"/>
<keyword evidence="12" id="KW-1185">Reference proteome</keyword>
<keyword evidence="3 8" id="KW-0808">Transferase</keyword>
<dbReference type="EMBL" id="CAAE01007276">
    <property type="protein sequence ID" value="CAF90043.1"/>
    <property type="molecule type" value="Genomic_DNA"/>
</dbReference>
<evidence type="ECO:0000256" key="7">
    <source>
        <dbReference type="ARBA" id="ARBA00047658"/>
    </source>
</evidence>
<dbReference type="OMA" id="SKKDDYX"/>
<evidence type="ECO:0000313" key="11">
    <source>
        <dbReference type="Ensembl" id="ENSTNIP00000005468.1"/>
    </source>
</evidence>
<evidence type="ECO:0000256" key="1">
    <source>
        <dbReference type="ARBA" id="ARBA00010497"/>
    </source>
</evidence>
<feature type="domain" description="Prenyltransferase alpha-alpha toroid" evidence="9">
    <location>
        <begin position="91"/>
        <end position="170"/>
    </location>
</feature>
<evidence type="ECO:0000256" key="8">
    <source>
        <dbReference type="RuleBase" id="RU365076"/>
    </source>
</evidence>
<dbReference type="HOGENOM" id="CLU_028946_3_1_1"/>
<dbReference type="Pfam" id="PF00432">
    <property type="entry name" value="Prenyltrans"/>
    <property type="match status" value="2"/>
</dbReference>
<keyword evidence="4 8" id="KW-0479">Metal-binding</keyword>
<dbReference type="GeneTree" id="ENSGT00950000183128"/>
<dbReference type="AlphaFoldDB" id="Q4TAN9"/>
<dbReference type="Proteomes" id="UP000007303">
    <property type="component" value="Unassembled WGS sequence"/>
</dbReference>
<name>Q4TAN9_TETNG</name>
<evidence type="ECO:0000256" key="2">
    <source>
        <dbReference type="ARBA" id="ARBA00022602"/>
    </source>
</evidence>
<reference evidence="10 12" key="1">
    <citation type="journal article" date="2004" name="Nature">
        <title>Genome duplication in the teleost fish Tetraodon nigroviridis reveals the early vertebrate proto-karyotype.</title>
        <authorList>
            <person name="Jaillon O."/>
            <person name="Aury J.-M."/>
            <person name="Brunet F."/>
            <person name="Petit J.-L."/>
            <person name="Stange-Thomann N."/>
            <person name="Mauceli E."/>
            <person name="Bouneau L."/>
            <person name="Fischer C."/>
            <person name="Ozouf-Costaz C."/>
            <person name="Bernot A."/>
            <person name="Nicaud S."/>
            <person name="Jaffe D."/>
            <person name="Fisher S."/>
            <person name="Lutfalla G."/>
            <person name="Dossat C."/>
            <person name="Segurens B."/>
            <person name="Dasilva C."/>
            <person name="Salanoubat M."/>
            <person name="Levy M."/>
            <person name="Boudet N."/>
            <person name="Castellano S."/>
            <person name="Anthouard V."/>
            <person name="Jubin C."/>
            <person name="Castelli V."/>
            <person name="Katinka M."/>
            <person name="Vacherie B."/>
            <person name="Biemont C."/>
            <person name="Skalli Z."/>
            <person name="Cattolico L."/>
            <person name="Poulain J."/>
            <person name="De Berardinis V."/>
            <person name="Cruaud C."/>
            <person name="Duprat S."/>
            <person name="Brottier P."/>
            <person name="Coutanceau J.-P."/>
            <person name="Gouzy J."/>
            <person name="Parra G."/>
            <person name="Lardier G."/>
            <person name="Chapple C."/>
            <person name="McKernan K.J."/>
            <person name="McEwan P."/>
            <person name="Bosak S."/>
            <person name="Kellis M."/>
            <person name="Volff J.-N."/>
            <person name="Guigo R."/>
            <person name="Zody M.C."/>
            <person name="Mesirov J."/>
            <person name="Lindblad-Toh K."/>
            <person name="Birren B."/>
            <person name="Nusbaum C."/>
            <person name="Kahn D."/>
            <person name="Robinson-Rechavi M."/>
            <person name="Laudet V."/>
            <person name="Schachter V."/>
            <person name="Quetier F."/>
            <person name="Saurin W."/>
            <person name="Scarpelli C."/>
            <person name="Wincker P."/>
            <person name="Lander E.S."/>
            <person name="Weissenbach J."/>
            <person name="Roest Crollius H."/>
        </authorList>
    </citation>
    <scope>NUCLEOTIDE SEQUENCE [LARGE SCALE GENOMIC DNA]</scope>
</reference>
<organism evidence="10">
    <name type="scientific">Tetraodon nigroviridis</name>
    <name type="common">Spotted green pufferfish</name>
    <name type="synonym">Chelonodon nigroviridis</name>
    <dbReference type="NCBI Taxonomy" id="99883"/>
    <lineage>
        <taxon>Eukaryota</taxon>
        <taxon>Metazoa</taxon>
        <taxon>Chordata</taxon>
        <taxon>Craniata</taxon>
        <taxon>Vertebrata</taxon>
        <taxon>Euteleostomi</taxon>
        <taxon>Actinopterygii</taxon>
        <taxon>Neopterygii</taxon>
        <taxon>Teleostei</taxon>
        <taxon>Neoteleostei</taxon>
        <taxon>Acanthomorphata</taxon>
        <taxon>Eupercaria</taxon>
        <taxon>Tetraodontiformes</taxon>
        <taxon>Tetradontoidea</taxon>
        <taxon>Tetraodontidae</taxon>
        <taxon>Tetraodon</taxon>
    </lineage>
</organism>
<comment type="similarity">
    <text evidence="1 8">Belongs to the protein prenyltransferase subunit beta family.</text>
</comment>
<dbReference type="Gene3D" id="1.50.10.20">
    <property type="match status" value="2"/>
</dbReference>
<reference evidence="11" key="3">
    <citation type="submission" date="2025-05" db="UniProtKB">
        <authorList>
            <consortium name="Ensembl"/>
        </authorList>
    </citation>
    <scope>IDENTIFICATION</scope>
</reference>
<dbReference type="CDD" id="cd02894">
    <property type="entry name" value="GGTase-II"/>
    <property type="match status" value="1"/>
</dbReference>
<evidence type="ECO:0000256" key="3">
    <source>
        <dbReference type="ARBA" id="ARBA00022679"/>
    </source>
</evidence>
<dbReference type="PANTHER" id="PTHR11774:SF11">
    <property type="entry name" value="GERANYLGERANYL TRANSFERASE TYPE-2 SUBUNIT BETA"/>
    <property type="match status" value="1"/>
</dbReference>
<dbReference type="InterPro" id="IPR001330">
    <property type="entry name" value="Prenyltrans"/>
</dbReference>